<name>A0A9Q8UV77_PASFU</name>
<proteinExistence type="inferred from homology"/>
<evidence type="ECO:0000256" key="8">
    <source>
        <dbReference type="SAM" id="Coils"/>
    </source>
</evidence>
<dbReference type="GO" id="GO:0006357">
    <property type="term" value="P:regulation of transcription by RNA polymerase II"/>
    <property type="evidence" value="ECO:0007669"/>
    <property type="project" value="InterPro"/>
</dbReference>
<dbReference type="OMA" id="PDMHRTI"/>
<evidence type="ECO:0000313" key="10">
    <source>
        <dbReference type="EMBL" id="UJO23709.1"/>
    </source>
</evidence>
<evidence type="ECO:0000256" key="7">
    <source>
        <dbReference type="RuleBase" id="RU364145"/>
    </source>
</evidence>
<reference evidence="10" key="2">
    <citation type="journal article" date="2022" name="Microb. Genom.">
        <title>A chromosome-scale genome assembly of the tomato pathogen Cladosporium fulvum reveals a compartmentalized genome architecture and the presence of a dispensable chromosome.</title>
        <authorList>
            <person name="Zaccaron A.Z."/>
            <person name="Chen L.H."/>
            <person name="Samaras A."/>
            <person name="Stergiopoulos I."/>
        </authorList>
    </citation>
    <scope>NUCLEOTIDE SEQUENCE</scope>
    <source>
        <strain evidence="10">Race5_Kim</strain>
    </source>
</reference>
<feature type="coiled-coil region" evidence="8">
    <location>
        <begin position="102"/>
        <end position="136"/>
    </location>
</feature>
<dbReference type="AlphaFoldDB" id="A0A9Q8UV77"/>
<feature type="region of interest" description="Disordered" evidence="9">
    <location>
        <begin position="1"/>
        <end position="27"/>
    </location>
</feature>
<evidence type="ECO:0000256" key="4">
    <source>
        <dbReference type="ARBA" id="ARBA00023159"/>
    </source>
</evidence>
<comment type="subcellular location">
    <subcellularLocation>
        <location evidence="1 7">Nucleus</location>
    </subcellularLocation>
</comment>
<comment type="similarity">
    <text evidence="2 7">Belongs to the Mediator complex subunit 9 family.</text>
</comment>
<evidence type="ECO:0000256" key="9">
    <source>
        <dbReference type="SAM" id="MobiDB-lite"/>
    </source>
</evidence>
<organism evidence="10 11">
    <name type="scientific">Passalora fulva</name>
    <name type="common">Tomato leaf mold</name>
    <name type="synonym">Cladosporium fulvum</name>
    <dbReference type="NCBI Taxonomy" id="5499"/>
    <lineage>
        <taxon>Eukaryota</taxon>
        <taxon>Fungi</taxon>
        <taxon>Dikarya</taxon>
        <taxon>Ascomycota</taxon>
        <taxon>Pezizomycotina</taxon>
        <taxon>Dothideomycetes</taxon>
        <taxon>Dothideomycetidae</taxon>
        <taxon>Mycosphaerellales</taxon>
        <taxon>Mycosphaerellaceae</taxon>
        <taxon>Fulvia</taxon>
    </lineage>
</organism>
<keyword evidence="4 7" id="KW-0010">Activator</keyword>
<keyword evidence="8" id="KW-0175">Coiled coil</keyword>
<keyword evidence="6 7" id="KW-0539">Nucleus</keyword>
<evidence type="ECO:0000256" key="6">
    <source>
        <dbReference type="ARBA" id="ARBA00023242"/>
    </source>
</evidence>
<dbReference type="GO" id="GO:0003712">
    <property type="term" value="F:transcription coregulator activity"/>
    <property type="evidence" value="ECO:0007669"/>
    <property type="project" value="InterPro"/>
</dbReference>
<protein>
    <recommendedName>
        <fullName evidence="7">Mediator of RNA polymerase II transcription subunit 9</fullName>
    </recommendedName>
    <alternativeName>
        <fullName evidence="7">Mediator complex subunit 9</fullName>
    </alternativeName>
</protein>
<evidence type="ECO:0000256" key="5">
    <source>
        <dbReference type="ARBA" id="ARBA00023163"/>
    </source>
</evidence>
<dbReference type="GO" id="GO:0016592">
    <property type="term" value="C:mediator complex"/>
    <property type="evidence" value="ECO:0007669"/>
    <property type="project" value="InterPro"/>
</dbReference>
<keyword evidence="3 7" id="KW-0805">Transcription regulation</keyword>
<keyword evidence="11" id="KW-1185">Reference proteome</keyword>
<evidence type="ECO:0000256" key="1">
    <source>
        <dbReference type="ARBA" id="ARBA00004123"/>
    </source>
</evidence>
<accession>A0A9Q8UV77</accession>
<feature type="compositionally biased region" description="Polar residues" evidence="9">
    <location>
        <begin position="7"/>
        <end position="23"/>
    </location>
</feature>
<dbReference type="InterPro" id="IPR011425">
    <property type="entry name" value="Med9"/>
</dbReference>
<comment type="subunit">
    <text evidence="7">Component of the Mediator complex.</text>
</comment>
<reference evidence="10" key="1">
    <citation type="submission" date="2021-12" db="EMBL/GenBank/DDBJ databases">
        <authorList>
            <person name="Zaccaron A."/>
            <person name="Stergiopoulos I."/>
        </authorList>
    </citation>
    <scope>NUCLEOTIDE SEQUENCE</scope>
    <source>
        <strain evidence="10">Race5_Kim</strain>
    </source>
</reference>
<keyword evidence="5 7" id="KW-0804">Transcription</keyword>
<evidence type="ECO:0000256" key="3">
    <source>
        <dbReference type="ARBA" id="ARBA00023015"/>
    </source>
</evidence>
<comment type="function">
    <text evidence="7">Component of the Mediator complex, a coactivator involved in the regulated transcription of nearly all RNA polymerase II-dependent genes. Mediator functions as a bridge to convey information from gene-specific regulatory proteins to the basal RNA polymerase II transcription machinery. Mediator is recruited to promoters by direct interactions with regulatory proteins and serves as a scaffold for the assembly of a functional preinitiation complex with RNA polymerase II and the general transcription factors.</text>
</comment>
<evidence type="ECO:0000256" key="2">
    <source>
        <dbReference type="ARBA" id="ARBA00008089"/>
    </source>
</evidence>
<dbReference type="Pfam" id="PF07544">
    <property type="entry name" value="Med9"/>
    <property type="match status" value="1"/>
</dbReference>
<gene>
    <name evidence="7" type="primary">MED9</name>
    <name evidence="10" type="ORF">CLAFUR5_12870</name>
</gene>
<dbReference type="EMBL" id="CP090173">
    <property type="protein sequence ID" value="UJO23709.1"/>
    <property type="molecule type" value="Genomic_DNA"/>
</dbReference>
<dbReference type="OrthoDB" id="5414694at2759"/>
<dbReference type="Proteomes" id="UP000756132">
    <property type="component" value="Chromosome 11"/>
</dbReference>
<evidence type="ECO:0000313" key="11">
    <source>
        <dbReference type="Proteomes" id="UP000756132"/>
    </source>
</evidence>
<sequence length="145" mass="16183">MALKQPIKTTSNTTAPSQSTTLQLPPPQTFELLPPLHELLARIEVYNNQQSTSLDQLFAPEESTDIGSNYAEIQPLNPKDLPTAALDIKSRVRGAQREVEKLPDIDRTVEEQDEEIRELEEKIAKQHAMLSRLGEVAKGLAEKVT</sequence>